<gene>
    <name evidence="2" type="ORF">SBOR_3319</name>
</gene>
<feature type="compositionally biased region" description="Polar residues" evidence="1">
    <location>
        <begin position="1019"/>
        <end position="1043"/>
    </location>
</feature>
<dbReference type="AlphaFoldDB" id="W9CNP6"/>
<feature type="compositionally biased region" description="Polar residues" evidence="1">
    <location>
        <begin position="378"/>
        <end position="408"/>
    </location>
</feature>
<feature type="compositionally biased region" description="Polar residues" evidence="1">
    <location>
        <begin position="901"/>
        <end position="918"/>
    </location>
</feature>
<keyword evidence="3" id="KW-1185">Reference proteome</keyword>
<sequence>MNSILEAPASPGFSLRVKVFTPDAAEEQDRPIRCFRVITSPNITIREFCTEASRVHEINYGQPLAIKKCMDDELFDVTQNDMLGPLFPNMSTIRIIKAPNRPNIRDSLPPTSALRFNPTSVLGQKRDRSPLNGNVEPFWNPQKRQRTGIDPDHPIPSRETEPWAGGRLEGIPEKPETVIPDSQQSAILGHEDEDNDIVPNVRENSPMISETPPLSSPSPVKRNIPYQGYAITNYITKFSASNANAQPNRAPKGLISPFQEPPPRIQGRSQNSAGVKGASYHIQRATDRGRSTSTTATSPLAGEPQLPPHSRLNSIKKQKPSETVLPGAKSSNPKNRSPRTESNIYDDFGSDTEEPTVKQSKLKLKKSLPAGLPGLEKLSNSPSKNNRNTTKAVESVSAPSQLPLTPNSRARENEMRQRKENEVAAKEARASAAKAAEERRRESEAVAAKAERIRKEKSEERKAEEEQKQAVRRQKGEAALEAQKLKDEKERLRRQIEEDDKAQEKEAAEEESRKSKAIENSKRASNTPQGSRKVTPVSRRNTPGIILPRQSSTPHYPRGKKSSLKTSRSSQSVTSSSPAPKDTSLEAQMPLPRRVSFDINETITPAKPQPKKTSVDTPKGKITPTIASSQLPAQNQTPIPLPKTFRRPDRSTTPVRQQSAKPSAMNQPPLIAARPASKSRSATPKPLPPPELKSISTEPKDLTKKTVTPEPRKAITTTSNRSIPAKEKSKSSVKPAEVPLPPSSDSSDSKVSDSEEEVPIKPDLKKSISPETLRAEEPEISNAQSDEDVEMGENQSSPRESRSPVVFHSNAPSGDERKSHTKLKKTSGSVSSYEDESSDEEESEDDTVEKENDTKVKTEIKETQENSEDEDVSDKDDVEMPDAPAQRCSPDLPSHARRNMISPTKTTNQRKSSSSDGDNTQDEVDLQLTSDIFEAQGPFSSPAKRPTFKPSFSFGASLSSLNSQKGAMFRPKPSTNGQLAKSKLQISSQMLKKDFSESESEEDSDSDDSSNDDDIPIPATSQIIPTSAQPKGLSAQTTNKFKNTGSDSESDSDSGSDTGSAQMEEMRRSLMAQVSEFGMSASQNVLPQSPQISVNGGVGKGKGGSVVLGKVNGNAKGSRNAGKEFAKKGKDRITNGYDFKNYGSFN</sequence>
<protein>
    <recommendedName>
        <fullName evidence="4">Nucleolar protein Dnt1-like N-terminal domain-containing protein</fullName>
    </recommendedName>
</protein>
<feature type="compositionally biased region" description="Acidic residues" evidence="1">
    <location>
        <begin position="865"/>
        <end position="880"/>
    </location>
</feature>
<feature type="compositionally biased region" description="Basic and acidic residues" evidence="1">
    <location>
        <begin position="747"/>
        <end position="777"/>
    </location>
</feature>
<feature type="compositionally biased region" description="Polar residues" evidence="1">
    <location>
        <begin position="523"/>
        <end position="532"/>
    </location>
</feature>
<feature type="compositionally biased region" description="Basic and acidic residues" evidence="1">
    <location>
        <begin position="409"/>
        <end position="522"/>
    </location>
</feature>
<evidence type="ECO:0000313" key="2">
    <source>
        <dbReference type="EMBL" id="ESZ96264.1"/>
    </source>
</evidence>
<feature type="compositionally biased region" description="Polar residues" evidence="1">
    <location>
        <begin position="954"/>
        <end position="965"/>
    </location>
</feature>
<feature type="compositionally biased region" description="Low complexity" evidence="1">
    <location>
        <begin position="564"/>
        <end position="577"/>
    </location>
</feature>
<evidence type="ECO:0000256" key="1">
    <source>
        <dbReference type="SAM" id="MobiDB-lite"/>
    </source>
</evidence>
<organism evidence="2 3">
    <name type="scientific">Sclerotinia borealis (strain F-4128)</name>
    <dbReference type="NCBI Taxonomy" id="1432307"/>
    <lineage>
        <taxon>Eukaryota</taxon>
        <taxon>Fungi</taxon>
        <taxon>Dikarya</taxon>
        <taxon>Ascomycota</taxon>
        <taxon>Pezizomycotina</taxon>
        <taxon>Leotiomycetes</taxon>
        <taxon>Helotiales</taxon>
        <taxon>Sclerotiniaceae</taxon>
        <taxon>Sclerotinia</taxon>
    </lineage>
</organism>
<reference evidence="2 3" key="1">
    <citation type="journal article" date="2014" name="Genome Announc.">
        <title>Draft genome sequence of Sclerotinia borealis, a psychrophilic plant pathogenic fungus.</title>
        <authorList>
            <person name="Mardanov A.V."/>
            <person name="Beletsky A.V."/>
            <person name="Kadnikov V.V."/>
            <person name="Ignatov A.N."/>
            <person name="Ravin N.V."/>
        </authorList>
    </citation>
    <scope>NUCLEOTIDE SEQUENCE [LARGE SCALE GENOMIC DNA]</scope>
    <source>
        <strain evidence="3">F-4157</strain>
    </source>
</reference>
<dbReference type="Proteomes" id="UP000019487">
    <property type="component" value="Unassembled WGS sequence"/>
</dbReference>
<dbReference type="EMBL" id="AYSA01000145">
    <property type="protein sequence ID" value="ESZ96264.1"/>
    <property type="molecule type" value="Genomic_DNA"/>
</dbReference>
<feature type="compositionally biased region" description="Polar residues" evidence="1">
    <location>
        <begin position="329"/>
        <end position="343"/>
    </location>
</feature>
<feature type="region of interest" description="Disordered" evidence="1">
    <location>
        <begin position="123"/>
        <end position="163"/>
    </location>
</feature>
<dbReference type="HOGENOM" id="CLU_007461_0_0_1"/>
<feature type="region of interest" description="Disordered" evidence="1">
    <location>
        <begin position="243"/>
        <end position="1068"/>
    </location>
</feature>
<accession>W9CNP6</accession>
<dbReference type="CDD" id="cd22249">
    <property type="entry name" value="UDM1_RNF168_RNF169-like"/>
    <property type="match status" value="1"/>
</dbReference>
<evidence type="ECO:0000313" key="3">
    <source>
        <dbReference type="Proteomes" id="UP000019487"/>
    </source>
</evidence>
<feature type="compositionally biased region" description="Acidic residues" evidence="1">
    <location>
        <begin position="997"/>
        <end position="1015"/>
    </location>
</feature>
<name>W9CNP6_SCLBF</name>
<comment type="caution">
    <text evidence="2">The sequence shown here is derived from an EMBL/GenBank/DDBJ whole genome shotgun (WGS) entry which is preliminary data.</text>
</comment>
<feature type="compositionally biased region" description="Polar residues" evidence="1">
    <location>
        <begin position="973"/>
        <end position="990"/>
    </location>
</feature>
<proteinExistence type="predicted"/>
<feature type="compositionally biased region" description="Polar residues" evidence="1">
    <location>
        <begin position="625"/>
        <end position="638"/>
    </location>
</feature>
<evidence type="ECO:0008006" key="4">
    <source>
        <dbReference type="Google" id="ProtNLM"/>
    </source>
</evidence>
<feature type="compositionally biased region" description="Polar residues" evidence="1">
    <location>
        <begin position="651"/>
        <end position="666"/>
    </location>
</feature>
<dbReference type="STRING" id="1432307.W9CNP6"/>
<feature type="compositionally biased region" description="Acidic residues" evidence="1">
    <location>
        <begin position="833"/>
        <end position="848"/>
    </location>
</feature>
<dbReference type="OrthoDB" id="3526078at2759"/>
<feature type="compositionally biased region" description="Basic and acidic residues" evidence="1">
    <location>
        <begin position="849"/>
        <end position="864"/>
    </location>
</feature>
<feature type="compositionally biased region" description="Basic and acidic residues" evidence="1">
    <location>
        <begin position="147"/>
        <end position="161"/>
    </location>
</feature>